<dbReference type="EMBL" id="BA000045">
    <property type="protein sequence ID" value="BAC91067.1"/>
    <property type="molecule type" value="Genomic_DNA"/>
</dbReference>
<dbReference type="HOGENOM" id="CLU_565920_0_0_3"/>
<dbReference type="SUPFAM" id="SSF81296">
    <property type="entry name" value="E set domains"/>
    <property type="match status" value="2"/>
</dbReference>
<dbReference type="InParanoid" id="Q7NGP2"/>
<dbReference type="GO" id="GO:0005509">
    <property type="term" value="F:calcium ion binding"/>
    <property type="evidence" value="ECO:0007669"/>
    <property type="project" value="InterPro"/>
</dbReference>
<dbReference type="Pfam" id="PF01833">
    <property type="entry name" value="TIG"/>
    <property type="match status" value="2"/>
</dbReference>
<evidence type="ECO:0000259" key="2">
    <source>
        <dbReference type="Pfam" id="PF01833"/>
    </source>
</evidence>
<dbReference type="SUPFAM" id="SSF49313">
    <property type="entry name" value="Cadherin-like"/>
    <property type="match status" value="1"/>
</dbReference>
<accession>Q7NGP2</accession>
<feature type="domain" description="IPT/TIG" evidence="2">
    <location>
        <begin position="401"/>
        <end position="476"/>
    </location>
</feature>
<dbReference type="GO" id="GO:0016020">
    <property type="term" value="C:membrane"/>
    <property type="evidence" value="ECO:0007669"/>
    <property type="project" value="InterPro"/>
</dbReference>
<evidence type="ECO:0000313" key="3">
    <source>
        <dbReference type="EMBL" id="BAC91067.1"/>
    </source>
</evidence>
<reference evidence="3 4" key="1">
    <citation type="journal article" date="2003" name="DNA Res.">
        <title>Complete genome structure of Gloeobacter violaceus PCC 7421, a cyanobacterium that lacks thylakoids.</title>
        <authorList>
            <person name="Nakamura Y."/>
            <person name="Kaneko T."/>
            <person name="Sato S."/>
            <person name="Mimuro M."/>
            <person name="Miyashita H."/>
            <person name="Tsuchiya T."/>
            <person name="Sasamoto S."/>
            <person name="Watanabe A."/>
            <person name="Kawashima K."/>
            <person name="Kishida Y."/>
            <person name="Kiyokawa C."/>
            <person name="Kohara M."/>
            <person name="Matsumoto M."/>
            <person name="Matsuno A."/>
            <person name="Nakazaki N."/>
            <person name="Shimpo S."/>
            <person name="Takeuchi C."/>
            <person name="Yamada M."/>
            <person name="Tabata S."/>
        </authorList>
    </citation>
    <scope>NUCLEOTIDE SEQUENCE [LARGE SCALE GENOMIC DNA]</scope>
    <source>
        <strain evidence="4">ATCC 29082 / PCC 7421</strain>
    </source>
</reference>
<sequence length="488" mass="50265">MLPMQRRFKSTIVAMLAGAALIFWPCRTVDAQGVPVLIDTALPSGNLEQEYRYTLRVVGGTAPYTWSVIGGSLPNGLTLDSNSGQLVGTPNTTNINNTFTVQTTDSAGLTATRTFTFAVAGRGYRLEPAVGNLTVLQGRTASLPLQVVGEAPQVTSPIGFNLLTAPPAGVVAAFEPPQLASTGGPVNFVVAAEATAAPGTYPLNISAVSPPYQQSATINLIVQPPPPEITGFSPPGGLPGTAVTVRGTRLTGTTALTIGGRRANFTVLSATQLSVVVPAGAATGRIVASTPAGNATSAADFVVPTFKLIVNPAVVAVRPGQEAVFAVGITGRLDSLVDLELGGLPDDWNAQYTPDFLDGQNTRSQLRVQAPSDANLGDYALTVAANVVRATATVRIVGIAPRLTRLTPVRGPAGTVVTLSGQNFQPGVRLQIGTVDLAVLSVSDTQVQARVPLGATTGRIRLLNPDDQQATTSTVFVVEAATNPPGQP</sequence>
<dbReference type="OrthoDB" id="98106at2"/>
<dbReference type="Gene3D" id="2.60.40.10">
    <property type="entry name" value="Immunoglobulins"/>
    <property type="match status" value="3"/>
</dbReference>
<dbReference type="eggNOG" id="COG1470">
    <property type="taxonomic scope" value="Bacteria"/>
</dbReference>
<reference evidence="3 4" key="2">
    <citation type="journal article" date="2003" name="DNA Res.">
        <title>Complete genome structure of Gloeobacter violaceus PCC 7421, a cyanobacterium that lacks thylakoids (supplement).</title>
        <authorList>
            <person name="Nakamura Y."/>
            <person name="Kaneko T."/>
            <person name="Sato S."/>
            <person name="Mimuro M."/>
            <person name="Miyashita H."/>
            <person name="Tsuchiya T."/>
            <person name="Sasamoto S."/>
            <person name="Watanabe A."/>
            <person name="Kawashima K."/>
            <person name="Kishida Y."/>
            <person name="Kiyokawa C."/>
            <person name="Kohara M."/>
            <person name="Matsumoto M."/>
            <person name="Matsuno A."/>
            <person name="Nakazaki N."/>
            <person name="Shimpo S."/>
            <person name="Takeuchi C."/>
            <person name="Yamada M."/>
            <person name="Tabata S."/>
        </authorList>
    </citation>
    <scope>NUCLEOTIDE SEQUENCE [LARGE SCALE GENOMIC DNA]</scope>
    <source>
        <strain evidence="4">ATCC 29082 / PCC 7421</strain>
    </source>
</reference>
<proteinExistence type="predicted"/>
<keyword evidence="1" id="KW-0732">Signal</keyword>
<organism evidence="3 4">
    <name type="scientific">Gloeobacter violaceus (strain ATCC 29082 / PCC 7421)</name>
    <dbReference type="NCBI Taxonomy" id="251221"/>
    <lineage>
        <taxon>Bacteria</taxon>
        <taxon>Bacillati</taxon>
        <taxon>Cyanobacteriota</taxon>
        <taxon>Cyanophyceae</taxon>
        <taxon>Gloeobacterales</taxon>
        <taxon>Gloeobacteraceae</taxon>
        <taxon>Gloeobacter</taxon>
    </lineage>
</organism>
<dbReference type="InterPro" id="IPR015919">
    <property type="entry name" value="Cadherin-like_sf"/>
</dbReference>
<dbReference type="AlphaFoldDB" id="Q7NGP2"/>
<dbReference type="EnsemblBacteria" id="BAC91067">
    <property type="protein sequence ID" value="BAC91067"/>
    <property type="gene ID" value="BAC91067"/>
</dbReference>
<keyword evidence="4" id="KW-1185">Reference proteome</keyword>
<dbReference type="InterPro" id="IPR013783">
    <property type="entry name" value="Ig-like_fold"/>
</dbReference>
<gene>
    <name evidence="3" type="ordered locus">gll3126</name>
</gene>
<dbReference type="Pfam" id="PF05345">
    <property type="entry name" value="He_PIG"/>
    <property type="match status" value="1"/>
</dbReference>
<dbReference type="InterPro" id="IPR002909">
    <property type="entry name" value="IPT_dom"/>
</dbReference>
<protein>
    <submittedName>
        <fullName evidence="3">Gll3126 protein</fullName>
    </submittedName>
</protein>
<evidence type="ECO:0000256" key="1">
    <source>
        <dbReference type="SAM" id="SignalP"/>
    </source>
</evidence>
<name>Q7NGP2_GLOVI</name>
<dbReference type="KEGG" id="gvi:gll3126"/>
<dbReference type="Proteomes" id="UP000000557">
    <property type="component" value="Chromosome"/>
</dbReference>
<dbReference type="InterPro" id="IPR014756">
    <property type="entry name" value="Ig_E-set"/>
</dbReference>
<feature type="domain" description="IPT/TIG" evidence="2">
    <location>
        <begin position="227"/>
        <end position="284"/>
    </location>
</feature>
<feature type="signal peptide" evidence="1">
    <location>
        <begin position="1"/>
        <end position="31"/>
    </location>
</feature>
<dbReference type="CDD" id="cd00102">
    <property type="entry name" value="IPT"/>
    <property type="match status" value="1"/>
</dbReference>
<feature type="chain" id="PRO_5004288833" evidence="1">
    <location>
        <begin position="32"/>
        <end position="488"/>
    </location>
</feature>
<evidence type="ECO:0000313" key="4">
    <source>
        <dbReference type="Proteomes" id="UP000000557"/>
    </source>
</evidence>
<dbReference type="STRING" id="251221.gene:10760632"/>